<proteinExistence type="predicted"/>
<gene>
    <name evidence="3" type="ORF">CO674_07745</name>
    <name evidence="2" type="ORF">RJJ65_00700</name>
</gene>
<evidence type="ECO:0000313" key="4">
    <source>
        <dbReference type="Proteomes" id="UP000219914"/>
    </source>
</evidence>
<organism evidence="2 5">
    <name type="scientific">Rhizobium hidalgonense</name>
    <dbReference type="NCBI Taxonomy" id="1538159"/>
    <lineage>
        <taxon>Bacteria</taxon>
        <taxon>Pseudomonadati</taxon>
        <taxon>Pseudomonadota</taxon>
        <taxon>Alphaproteobacteria</taxon>
        <taxon>Hyphomicrobiales</taxon>
        <taxon>Rhizobiaceae</taxon>
        <taxon>Rhizobium/Agrobacterium group</taxon>
        <taxon>Rhizobium</taxon>
    </lineage>
</organism>
<dbReference type="EMBL" id="NWSY01000005">
    <property type="protein sequence ID" value="PDT23987.1"/>
    <property type="molecule type" value="Genomic_DNA"/>
</dbReference>
<dbReference type="EMBL" id="JAVLSF010000001">
    <property type="protein sequence ID" value="MDR9771197.1"/>
    <property type="molecule type" value="Genomic_DNA"/>
</dbReference>
<evidence type="ECO:0000313" key="3">
    <source>
        <dbReference type="EMBL" id="PDT23987.1"/>
    </source>
</evidence>
<evidence type="ECO:0000313" key="5">
    <source>
        <dbReference type="Proteomes" id="UP001268610"/>
    </source>
</evidence>
<protein>
    <submittedName>
        <fullName evidence="2">Uncharacterized protein</fullName>
    </submittedName>
</protein>
<feature type="signal peptide" evidence="1">
    <location>
        <begin position="1"/>
        <end position="21"/>
    </location>
</feature>
<keyword evidence="1" id="KW-0732">Signal</keyword>
<dbReference type="AlphaFoldDB" id="A0A2A6KGI4"/>
<evidence type="ECO:0000256" key="1">
    <source>
        <dbReference type="SAM" id="SignalP"/>
    </source>
</evidence>
<sequence>MLSRCMISATVLLAAYTSAVAAIQGSPALEPSSDPVAPWAVEWLSSDLKDAATPKTIILCSDDMAEHLKRYRSLIEKLSVLKGHTILDGSKLGVRKPASDIGYIFFAHKGNEGDTIRNCVENYPELQPIVTNFLEKEISAEQNEFQNLIKFGILPKEVQPRECFGRYYYPTEDYNPTRNSTGWFALVQMDYSSDNRCFDESLAATFGIHPISCRSAGICVDDKK</sequence>
<feature type="chain" id="PRO_5043154342" evidence="1">
    <location>
        <begin position="22"/>
        <end position="224"/>
    </location>
</feature>
<evidence type="ECO:0000313" key="2">
    <source>
        <dbReference type="EMBL" id="MDR9771197.1"/>
    </source>
</evidence>
<comment type="caution">
    <text evidence="2">The sequence shown here is derived from an EMBL/GenBank/DDBJ whole genome shotgun (WGS) entry which is preliminary data.</text>
</comment>
<dbReference type="RefSeq" id="WP_097533453.1">
    <property type="nucleotide sequence ID" value="NZ_JAVLSE010000001.1"/>
</dbReference>
<reference evidence="2" key="2">
    <citation type="submission" date="2023-04" db="EMBL/GenBank/DDBJ databases">
        <title>Genomic characterization of faba bean (Vicia faba) microsymbionts in Mexican soils.</title>
        <authorList>
            <person name="Rivera Orduna F.N."/>
            <person name="Guevara-Luna J."/>
            <person name="Yan J."/>
            <person name="Arroyo-Herrera I."/>
            <person name="Li Y."/>
            <person name="Vasquez-Murrieta M.S."/>
            <person name="Wang E.T."/>
        </authorList>
    </citation>
    <scope>NUCLEOTIDE SEQUENCE</scope>
    <source>
        <strain evidence="2">CH26</strain>
    </source>
</reference>
<keyword evidence="4" id="KW-1185">Reference proteome</keyword>
<accession>A0A2A6KGI4</accession>
<name>A0A2A6KGI4_9HYPH</name>
<reference evidence="3 4" key="1">
    <citation type="submission" date="2017-09" db="EMBL/GenBank/DDBJ databases">
        <title>Comparative genomics of rhizobia isolated from Phaseolus vulgaris in China.</title>
        <authorList>
            <person name="Tong W."/>
        </authorList>
    </citation>
    <scope>NUCLEOTIDE SEQUENCE [LARGE SCALE GENOMIC DNA]</scope>
    <source>
        <strain evidence="3 4">FH14</strain>
    </source>
</reference>
<dbReference type="Proteomes" id="UP000219914">
    <property type="component" value="Unassembled WGS sequence"/>
</dbReference>
<dbReference type="Proteomes" id="UP001268610">
    <property type="component" value="Unassembled WGS sequence"/>
</dbReference>